<proteinExistence type="predicted"/>
<dbReference type="EMBL" id="NHTK01001210">
    <property type="protein sequence ID" value="PPR01847.1"/>
    <property type="molecule type" value="Genomic_DNA"/>
</dbReference>
<sequence length="331" mass="37589">MSSQTSSASGSTRRMCPLPNADHHVVDLRHYQRVSPTDPEHRDFIVATIQAADDPKKISFLRLERSRQGTPHLIRNLPQLYKTNPLASCLLRDFLAHNIPRVHDEAKVVFEYVMLALTMEEDTPVHSAPCAIHPDGPVPRGMFGKLTTSPEEEGADTVTTMKCHPLPEEATLIQVAKRSSEYPLSVVLLACSASAAHLFDPVYRLFKQQSFWFVKVFMGVFLADGHVSIVQNQLPVRLVEDEVDYGEVDSPKLVKCAVEDLLLDTIHEIRFCRDQMLNGMVVEYKGAQEERERARTLRKKLNDAETWIQEYRLKLKDMLEIISPLKIESCE</sequence>
<dbReference type="InParanoid" id="A0A409YFQ8"/>
<dbReference type="AlphaFoldDB" id="A0A409YFQ8"/>
<comment type="caution">
    <text evidence="1">The sequence shown here is derived from an EMBL/GenBank/DDBJ whole genome shotgun (WGS) entry which is preliminary data.</text>
</comment>
<keyword evidence="2" id="KW-1185">Reference proteome</keyword>
<accession>A0A409YFQ8</accession>
<gene>
    <name evidence="1" type="ORF">CVT24_001735</name>
</gene>
<protein>
    <submittedName>
        <fullName evidence="1">Uncharacterized protein</fullName>
    </submittedName>
</protein>
<name>A0A409YFQ8_9AGAR</name>
<dbReference type="OrthoDB" id="10376059at2759"/>
<evidence type="ECO:0000313" key="2">
    <source>
        <dbReference type="Proteomes" id="UP000284842"/>
    </source>
</evidence>
<dbReference type="Proteomes" id="UP000284842">
    <property type="component" value="Unassembled WGS sequence"/>
</dbReference>
<organism evidence="1 2">
    <name type="scientific">Panaeolus cyanescens</name>
    <dbReference type="NCBI Taxonomy" id="181874"/>
    <lineage>
        <taxon>Eukaryota</taxon>
        <taxon>Fungi</taxon>
        <taxon>Dikarya</taxon>
        <taxon>Basidiomycota</taxon>
        <taxon>Agaricomycotina</taxon>
        <taxon>Agaricomycetes</taxon>
        <taxon>Agaricomycetidae</taxon>
        <taxon>Agaricales</taxon>
        <taxon>Agaricineae</taxon>
        <taxon>Galeropsidaceae</taxon>
        <taxon>Panaeolus</taxon>
    </lineage>
</organism>
<evidence type="ECO:0000313" key="1">
    <source>
        <dbReference type="EMBL" id="PPR01847.1"/>
    </source>
</evidence>
<reference evidence="1 2" key="1">
    <citation type="journal article" date="2018" name="Evol. Lett.">
        <title>Horizontal gene cluster transfer increased hallucinogenic mushroom diversity.</title>
        <authorList>
            <person name="Reynolds H.T."/>
            <person name="Vijayakumar V."/>
            <person name="Gluck-Thaler E."/>
            <person name="Korotkin H.B."/>
            <person name="Matheny P.B."/>
            <person name="Slot J.C."/>
        </authorList>
    </citation>
    <scope>NUCLEOTIDE SEQUENCE [LARGE SCALE GENOMIC DNA]</scope>
    <source>
        <strain evidence="1 2">2629</strain>
    </source>
</reference>